<evidence type="ECO:0000256" key="6">
    <source>
        <dbReference type="SAM" id="MobiDB-lite"/>
    </source>
</evidence>
<evidence type="ECO:0000256" key="2">
    <source>
        <dbReference type="ARBA" id="ARBA00007802"/>
    </source>
</evidence>
<dbReference type="RefSeq" id="WP_257596595.1">
    <property type="nucleotide sequence ID" value="NZ_JANKHH010000007.1"/>
</dbReference>
<reference evidence="8 9" key="1">
    <citation type="submission" date="2022-08" db="EMBL/GenBank/DDBJ databases">
        <title>Polyphasic taxonomy analysis of Qipengyuania sp.RS5-5.</title>
        <authorList>
            <person name="Xamxidin M."/>
            <person name="Wu M."/>
        </authorList>
    </citation>
    <scope>NUCLEOTIDE SEQUENCE [LARGE SCALE GENOMIC DNA]</scope>
    <source>
        <strain evidence="8 9">RS5-5</strain>
    </source>
</reference>
<evidence type="ECO:0000256" key="7">
    <source>
        <dbReference type="SAM" id="Phobius"/>
    </source>
</evidence>
<feature type="compositionally biased region" description="Gly residues" evidence="6">
    <location>
        <begin position="394"/>
        <end position="403"/>
    </location>
</feature>
<dbReference type="Pfam" id="PF04610">
    <property type="entry name" value="TrbL"/>
    <property type="match status" value="1"/>
</dbReference>
<keyword evidence="9" id="KW-1185">Reference proteome</keyword>
<comment type="caution">
    <text evidence="8">The sequence shown here is derived from an EMBL/GenBank/DDBJ whole genome shotgun (WGS) entry which is preliminary data.</text>
</comment>
<evidence type="ECO:0000256" key="4">
    <source>
        <dbReference type="ARBA" id="ARBA00022989"/>
    </source>
</evidence>
<sequence>MACPSVITGDRFLTRALDHLDCQAQVIGSYGYSALGQPGSLASLLVTGLLTLFVAFYAFRFLFGPGPSGRDTVQDALKIGIVLTLAFSWPAFRTVVYDLVLHGPAQIAALLGNASSLEAGSGLIARLQAADDTLVRLIEIGTGRTSGVALGPQGAGPVFAGSALQDDAATGYARLVFLSSTLGSLALLRLLAGVLLALTPIVAGLLLFDASRGIFAGWLRGLVLAMAGSIGLTMVLVVELAIMEPWLRDALRVRALGYATPAAPLEILAIAIAFLLAKFGIIWLLAKVAFNRGWLSLPPFPALSAPTRASSTTVHAAASAPAFARSRIERTADSVERLVAGEQGTIARRFGDRLGDRPAAGTAEPGAQSVGARAEVARPRLGSTWRRASRMGDRLGGTGSRAS</sequence>
<evidence type="ECO:0000313" key="9">
    <source>
        <dbReference type="Proteomes" id="UP001206067"/>
    </source>
</evidence>
<feature type="transmembrane region" description="Helical" evidence="7">
    <location>
        <begin position="41"/>
        <end position="63"/>
    </location>
</feature>
<evidence type="ECO:0000256" key="1">
    <source>
        <dbReference type="ARBA" id="ARBA00004141"/>
    </source>
</evidence>
<feature type="transmembrane region" description="Helical" evidence="7">
    <location>
        <begin position="75"/>
        <end position="92"/>
    </location>
</feature>
<evidence type="ECO:0000313" key="8">
    <source>
        <dbReference type="EMBL" id="MCR2834754.1"/>
    </source>
</evidence>
<accession>A0ABT1XSX4</accession>
<proteinExistence type="inferred from homology"/>
<protein>
    <submittedName>
        <fullName evidence="8">Type IV secretion system protein</fullName>
    </submittedName>
</protein>
<feature type="transmembrane region" description="Helical" evidence="7">
    <location>
        <begin position="222"/>
        <end position="243"/>
    </location>
</feature>
<keyword evidence="5 7" id="KW-0472">Membrane</keyword>
<evidence type="ECO:0000256" key="3">
    <source>
        <dbReference type="ARBA" id="ARBA00022692"/>
    </source>
</evidence>
<keyword evidence="3 7" id="KW-0812">Transmembrane</keyword>
<name>A0ABT1XSX4_9SPHN</name>
<comment type="subcellular location">
    <subcellularLocation>
        <location evidence="1">Membrane</location>
        <topology evidence="1">Multi-pass membrane protein</topology>
    </subcellularLocation>
</comment>
<dbReference type="Proteomes" id="UP001206067">
    <property type="component" value="Unassembled WGS sequence"/>
</dbReference>
<feature type="region of interest" description="Disordered" evidence="6">
    <location>
        <begin position="350"/>
        <end position="403"/>
    </location>
</feature>
<gene>
    <name evidence="8" type="ORF">NSO95_12445</name>
</gene>
<feature type="transmembrane region" description="Helical" evidence="7">
    <location>
        <begin position="186"/>
        <end position="210"/>
    </location>
</feature>
<dbReference type="EMBL" id="JANKHH010000007">
    <property type="protein sequence ID" value="MCR2834754.1"/>
    <property type="molecule type" value="Genomic_DNA"/>
</dbReference>
<feature type="transmembrane region" description="Helical" evidence="7">
    <location>
        <begin position="263"/>
        <end position="286"/>
    </location>
</feature>
<organism evidence="8 9">
    <name type="scientific">Parerythrobacter lacustris</name>
    <dbReference type="NCBI Taxonomy" id="2969984"/>
    <lineage>
        <taxon>Bacteria</taxon>
        <taxon>Pseudomonadati</taxon>
        <taxon>Pseudomonadota</taxon>
        <taxon>Alphaproteobacteria</taxon>
        <taxon>Sphingomonadales</taxon>
        <taxon>Erythrobacteraceae</taxon>
        <taxon>Parerythrobacter</taxon>
    </lineage>
</organism>
<evidence type="ECO:0000256" key="5">
    <source>
        <dbReference type="ARBA" id="ARBA00023136"/>
    </source>
</evidence>
<dbReference type="InterPro" id="IPR007688">
    <property type="entry name" value="Conjugal_tfr_TrbL/VirB6"/>
</dbReference>
<comment type="similarity">
    <text evidence="2">Belongs to the TrbL/VirB6 family.</text>
</comment>
<keyword evidence="4 7" id="KW-1133">Transmembrane helix</keyword>